<keyword evidence="4" id="KW-0411">Iron-sulfur</keyword>
<evidence type="ECO:0000256" key="4">
    <source>
        <dbReference type="ARBA" id="ARBA00023014"/>
    </source>
</evidence>
<dbReference type="EMBL" id="BLVP01000002">
    <property type="protein sequence ID" value="GFM36090.1"/>
    <property type="molecule type" value="Genomic_DNA"/>
</dbReference>
<keyword evidence="7" id="KW-1185">Reference proteome</keyword>
<dbReference type="SUPFAM" id="SSF54862">
    <property type="entry name" value="4Fe-4S ferredoxins"/>
    <property type="match status" value="1"/>
</dbReference>
<keyword evidence="3" id="KW-0408">Iron</keyword>
<dbReference type="Pfam" id="PF13187">
    <property type="entry name" value="Fer4_9"/>
    <property type="match status" value="1"/>
</dbReference>
<protein>
    <submittedName>
        <fullName evidence="6">Ferredoxin</fullName>
    </submittedName>
</protein>
<sequence>MQGFRYIENVVTIGLDAEKCVGCGLCTEVCPHLVFRMQDGKAGFADREACMECGACARNCPVGALSVNPGVGCASLMIKRWLHEKGLPVRMGNGCC</sequence>
<evidence type="ECO:0000256" key="3">
    <source>
        <dbReference type="ARBA" id="ARBA00023004"/>
    </source>
</evidence>
<organism evidence="6 7">
    <name type="scientific">Desulfovibrio psychrotolerans</name>
    <dbReference type="NCBI Taxonomy" id="415242"/>
    <lineage>
        <taxon>Bacteria</taxon>
        <taxon>Pseudomonadati</taxon>
        <taxon>Thermodesulfobacteriota</taxon>
        <taxon>Desulfovibrionia</taxon>
        <taxon>Desulfovibrionales</taxon>
        <taxon>Desulfovibrionaceae</taxon>
        <taxon>Desulfovibrio</taxon>
    </lineage>
</organism>
<feature type="domain" description="4Fe-4S ferredoxin-type" evidence="5">
    <location>
        <begin position="11"/>
        <end position="40"/>
    </location>
</feature>
<dbReference type="Proteomes" id="UP000503820">
    <property type="component" value="Unassembled WGS sequence"/>
</dbReference>
<dbReference type="Gene3D" id="3.30.70.20">
    <property type="match status" value="2"/>
</dbReference>
<name>A0A7J0BQZ4_9BACT</name>
<dbReference type="GO" id="GO:0051539">
    <property type="term" value="F:4 iron, 4 sulfur cluster binding"/>
    <property type="evidence" value="ECO:0007669"/>
    <property type="project" value="UniProtKB-KW"/>
</dbReference>
<evidence type="ECO:0000259" key="5">
    <source>
        <dbReference type="PROSITE" id="PS51379"/>
    </source>
</evidence>
<comment type="caution">
    <text evidence="6">The sequence shown here is derived from an EMBL/GenBank/DDBJ whole genome shotgun (WGS) entry which is preliminary data.</text>
</comment>
<proteinExistence type="predicted"/>
<evidence type="ECO:0000256" key="1">
    <source>
        <dbReference type="ARBA" id="ARBA00022485"/>
    </source>
</evidence>
<evidence type="ECO:0000313" key="7">
    <source>
        <dbReference type="Proteomes" id="UP000503820"/>
    </source>
</evidence>
<dbReference type="NCBIfam" id="NF040864">
    <property type="entry name" value="HgcB_ferredoxin"/>
    <property type="match status" value="1"/>
</dbReference>
<reference evidence="6 7" key="1">
    <citation type="submission" date="2020-05" db="EMBL/GenBank/DDBJ databases">
        <title>Draft genome sequence of Desulfovibrio psychrotolerans JS1T.</title>
        <authorList>
            <person name="Ueno A."/>
            <person name="Tamazawa S."/>
            <person name="Tamamura S."/>
            <person name="Murakami T."/>
            <person name="Kiyama T."/>
            <person name="Inomata H."/>
            <person name="Amano Y."/>
            <person name="Miyakawa K."/>
            <person name="Tamaki H."/>
            <person name="Naganuma T."/>
            <person name="Kaneko K."/>
        </authorList>
    </citation>
    <scope>NUCLEOTIDE SEQUENCE [LARGE SCALE GENOMIC DNA]</scope>
    <source>
        <strain evidence="6 7">JS1</strain>
    </source>
</reference>
<dbReference type="PROSITE" id="PS51379">
    <property type="entry name" value="4FE4S_FER_2"/>
    <property type="match status" value="2"/>
</dbReference>
<feature type="domain" description="4Fe-4S ferredoxin-type" evidence="5">
    <location>
        <begin position="41"/>
        <end position="70"/>
    </location>
</feature>
<dbReference type="PANTHER" id="PTHR43687">
    <property type="entry name" value="ADENYLYLSULFATE REDUCTASE, BETA SUBUNIT"/>
    <property type="match status" value="1"/>
</dbReference>
<dbReference type="InterPro" id="IPR017900">
    <property type="entry name" value="4Fe4S_Fe_S_CS"/>
</dbReference>
<keyword evidence="1" id="KW-0004">4Fe-4S</keyword>
<dbReference type="PANTHER" id="PTHR43687:SF4">
    <property type="entry name" value="BLR5484 PROTEIN"/>
    <property type="match status" value="1"/>
</dbReference>
<dbReference type="RefSeq" id="WP_174408776.1">
    <property type="nucleotide sequence ID" value="NZ_BLVP01000002.1"/>
</dbReference>
<dbReference type="GO" id="GO:0046872">
    <property type="term" value="F:metal ion binding"/>
    <property type="evidence" value="ECO:0007669"/>
    <property type="project" value="UniProtKB-KW"/>
</dbReference>
<dbReference type="InterPro" id="IPR050572">
    <property type="entry name" value="Fe-S_Ferredoxin"/>
</dbReference>
<evidence type="ECO:0000256" key="2">
    <source>
        <dbReference type="ARBA" id="ARBA00022723"/>
    </source>
</evidence>
<evidence type="ECO:0000313" key="6">
    <source>
        <dbReference type="EMBL" id="GFM36090.1"/>
    </source>
</evidence>
<gene>
    <name evidence="6" type="primary">frx-1</name>
    <name evidence="6" type="ORF">DSM19430T_07740</name>
</gene>
<accession>A0A7J0BQZ4</accession>
<dbReference type="PROSITE" id="PS00198">
    <property type="entry name" value="4FE4S_FER_1"/>
    <property type="match status" value="2"/>
</dbReference>
<dbReference type="InterPro" id="IPR017896">
    <property type="entry name" value="4Fe4S_Fe-S-bd"/>
</dbReference>
<keyword evidence="2" id="KW-0479">Metal-binding</keyword>
<dbReference type="AlphaFoldDB" id="A0A7J0BQZ4"/>